<sequence>MNHPRIQCFAHLFPLLLLLIFSLAASVTSQEVEILFSDYVHFLYVAEDEREFDYVRGSGMGPEHWGDLKREWAMCKTGKMQSPIDLLHRRVEVVPKSEEIHKFYKPSKATLKNRGHDIEVKWKGENSKIEINGSDYILRQAHWHSPSEHSINGQRFAMELHLVHQSQDRKIAVIGLLYDIGHSNPFLEKLMKKIKSISDPSEEVDIGLINPEEIEMGGNNYYRYMGSLTTPPCTEGVLWTIATVSKEQVALLRETVHDSAEENARPLQAVNGRKVKLYALRTPREVGDGTL</sequence>
<dbReference type="InterPro" id="IPR023561">
    <property type="entry name" value="Carbonic_anhydrase_a-class"/>
</dbReference>
<evidence type="ECO:0000256" key="3">
    <source>
        <dbReference type="ARBA" id="ARBA00022723"/>
    </source>
</evidence>
<keyword evidence="5 6" id="KW-0456">Lyase</keyword>
<comment type="catalytic activity">
    <reaction evidence="6">
        <text>hydrogencarbonate + H(+) = CO2 + H2O</text>
        <dbReference type="Rhea" id="RHEA:10748"/>
        <dbReference type="ChEBI" id="CHEBI:15377"/>
        <dbReference type="ChEBI" id="CHEBI:15378"/>
        <dbReference type="ChEBI" id="CHEBI:16526"/>
        <dbReference type="ChEBI" id="CHEBI:17544"/>
        <dbReference type="EC" id="4.2.1.1"/>
    </reaction>
</comment>
<dbReference type="SUPFAM" id="SSF51069">
    <property type="entry name" value="Carbonic anhydrase"/>
    <property type="match status" value="1"/>
</dbReference>
<keyword evidence="4 6" id="KW-0862">Zinc</keyword>
<keyword evidence="9" id="KW-1185">Reference proteome</keyword>
<dbReference type="Pfam" id="PF00194">
    <property type="entry name" value="Carb_anhydrase"/>
    <property type="match status" value="1"/>
</dbReference>
<feature type="domain" description="Alpha-carbonic anhydrase" evidence="7">
    <location>
        <begin position="50"/>
        <end position="279"/>
    </location>
</feature>
<comment type="caution">
    <text evidence="8">The sequence shown here is derived from an EMBL/GenBank/DDBJ whole genome shotgun (WGS) entry which is preliminary data.</text>
</comment>
<proteinExistence type="inferred from homology"/>
<evidence type="ECO:0000313" key="9">
    <source>
        <dbReference type="Proteomes" id="UP001153076"/>
    </source>
</evidence>
<dbReference type="EC" id="4.2.1.1" evidence="2 6"/>
<dbReference type="PROSITE" id="PS00162">
    <property type="entry name" value="ALPHA_CA_1"/>
    <property type="match status" value="1"/>
</dbReference>
<dbReference type="SMART" id="SM01057">
    <property type="entry name" value="Carb_anhydrase"/>
    <property type="match status" value="1"/>
</dbReference>
<evidence type="ECO:0000256" key="4">
    <source>
        <dbReference type="ARBA" id="ARBA00022833"/>
    </source>
</evidence>
<dbReference type="Proteomes" id="UP001153076">
    <property type="component" value="Unassembled WGS sequence"/>
</dbReference>
<feature type="signal peptide" evidence="6">
    <location>
        <begin position="1"/>
        <end position="29"/>
    </location>
</feature>
<dbReference type="InterPro" id="IPR041891">
    <property type="entry name" value="Alpha_CA_prokaryot-like"/>
</dbReference>
<dbReference type="EMBL" id="JAKOGI010001559">
    <property type="protein sequence ID" value="KAJ8425011.1"/>
    <property type="molecule type" value="Genomic_DNA"/>
</dbReference>
<evidence type="ECO:0000256" key="2">
    <source>
        <dbReference type="ARBA" id="ARBA00012925"/>
    </source>
</evidence>
<gene>
    <name evidence="8" type="ORF">Cgig2_030538</name>
</gene>
<dbReference type="PANTHER" id="PTHR18952">
    <property type="entry name" value="CARBONIC ANHYDRASE"/>
    <property type="match status" value="1"/>
</dbReference>
<comment type="function">
    <text evidence="6">Reversible hydration of carbon dioxide.</text>
</comment>
<keyword evidence="6" id="KW-0732">Signal</keyword>
<feature type="chain" id="PRO_5040535840" description="Carbonic anhydrase" evidence="6">
    <location>
        <begin position="30"/>
        <end position="291"/>
    </location>
</feature>
<dbReference type="PROSITE" id="PS51144">
    <property type="entry name" value="ALPHA_CA_2"/>
    <property type="match status" value="1"/>
</dbReference>
<dbReference type="GO" id="GO:0004089">
    <property type="term" value="F:carbonate dehydratase activity"/>
    <property type="evidence" value="ECO:0007669"/>
    <property type="project" value="UniProtKB-UniRule"/>
</dbReference>
<evidence type="ECO:0000256" key="6">
    <source>
        <dbReference type="RuleBase" id="RU367011"/>
    </source>
</evidence>
<dbReference type="InterPro" id="IPR018338">
    <property type="entry name" value="Carbonic_anhydrase_a-class_CS"/>
</dbReference>
<name>A0A9Q1GTC6_9CARY</name>
<evidence type="ECO:0000256" key="5">
    <source>
        <dbReference type="ARBA" id="ARBA00023239"/>
    </source>
</evidence>
<keyword evidence="3 6" id="KW-0479">Metal-binding</keyword>
<evidence type="ECO:0000313" key="8">
    <source>
        <dbReference type="EMBL" id="KAJ8425011.1"/>
    </source>
</evidence>
<dbReference type="InterPro" id="IPR036398">
    <property type="entry name" value="CA_dom_sf"/>
</dbReference>
<dbReference type="GO" id="GO:0008270">
    <property type="term" value="F:zinc ion binding"/>
    <property type="evidence" value="ECO:0007669"/>
    <property type="project" value="UniProtKB-UniRule"/>
</dbReference>
<dbReference type="PANTHER" id="PTHR18952:SF208">
    <property type="entry name" value="CARBONIC ANHYDRASE XA-RELATED"/>
    <property type="match status" value="1"/>
</dbReference>
<dbReference type="InterPro" id="IPR001148">
    <property type="entry name" value="CA_dom"/>
</dbReference>
<comment type="cofactor">
    <cofactor evidence="1 6">
        <name>Zn(2+)</name>
        <dbReference type="ChEBI" id="CHEBI:29105"/>
    </cofactor>
</comment>
<organism evidence="8 9">
    <name type="scientific">Carnegiea gigantea</name>
    <dbReference type="NCBI Taxonomy" id="171969"/>
    <lineage>
        <taxon>Eukaryota</taxon>
        <taxon>Viridiplantae</taxon>
        <taxon>Streptophyta</taxon>
        <taxon>Embryophyta</taxon>
        <taxon>Tracheophyta</taxon>
        <taxon>Spermatophyta</taxon>
        <taxon>Magnoliopsida</taxon>
        <taxon>eudicotyledons</taxon>
        <taxon>Gunneridae</taxon>
        <taxon>Pentapetalae</taxon>
        <taxon>Caryophyllales</taxon>
        <taxon>Cactineae</taxon>
        <taxon>Cactaceae</taxon>
        <taxon>Cactoideae</taxon>
        <taxon>Echinocereeae</taxon>
        <taxon>Carnegiea</taxon>
    </lineage>
</organism>
<dbReference type="Gene3D" id="3.10.200.10">
    <property type="entry name" value="Alpha carbonic anhydrase"/>
    <property type="match status" value="1"/>
</dbReference>
<evidence type="ECO:0000256" key="1">
    <source>
        <dbReference type="ARBA" id="ARBA00001947"/>
    </source>
</evidence>
<dbReference type="GO" id="GO:0006730">
    <property type="term" value="P:one-carbon metabolic process"/>
    <property type="evidence" value="ECO:0007669"/>
    <property type="project" value="TreeGrafter"/>
</dbReference>
<accession>A0A9Q1GTC6</accession>
<dbReference type="CDD" id="cd03124">
    <property type="entry name" value="alpha_CA_prokaryotic_like"/>
    <property type="match status" value="1"/>
</dbReference>
<comment type="similarity">
    <text evidence="6">Belongs to the alpha-carbonic anhydrase family.</text>
</comment>
<reference evidence="8" key="1">
    <citation type="submission" date="2022-04" db="EMBL/GenBank/DDBJ databases">
        <title>Carnegiea gigantea Genome sequencing and assembly v2.</title>
        <authorList>
            <person name="Copetti D."/>
            <person name="Sanderson M.J."/>
            <person name="Burquez A."/>
            <person name="Wojciechowski M.F."/>
        </authorList>
    </citation>
    <scope>NUCLEOTIDE SEQUENCE</scope>
    <source>
        <strain evidence="8">SGP5-SGP5p</strain>
        <tissue evidence="8">Aerial part</tissue>
    </source>
</reference>
<dbReference type="AlphaFoldDB" id="A0A9Q1GTC6"/>
<protein>
    <recommendedName>
        <fullName evidence="2 6">Carbonic anhydrase</fullName>
        <ecNumber evidence="2 6">4.2.1.1</ecNumber>
    </recommendedName>
</protein>
<evidence type="ECO:0000259" key="7">
    <source>
        <dbReference type="PROSITE" id="PS51144"/>
    </source>
</evidence>
<dbReference type="OrthoDB" id="429145at2759"/>